<comment type="caution">
    <text evidence="1">The sequence shown here is derived from an EMBL/GenBank/DDBJ whole genome shotgun (WGS) entry which is preliminary data.</text>
</comment>
<reference evidence="1" key="1">
    <citation type="journal article" date="2023" name="Int. J. Syst. Evol. Microbiol.">
        <title>&lt;i&gt;Shewanella septentrionalis&lt;/i&gt; sp. nov. and &lt;i&gt;Shewanella holmiensis&lt;/i&gt; sp. nov., isolated from Baltic Sea water and sediments.</title>
        <authorList>
            <person name="Martin-Rodriguez A.J."/>
            <person name="Thorell K."/>
            <person name="Joffre E."/>
            <person name="Jensie-Markopoulos S."/>
            <person name="Moore E.R.B."/>
            <person name="Sjoling A."/>
        </authorList>
    </citation>
    <scope>NUCLEOTIDE SEQUENCE</scope>
    <source>
        <strain evidence="1">SP1W3</strain>
    </source>
</reference>
<accession>A0A9X2WR32</accession>
<organism evidence="1 2">
    <name type="scientific">Shewanella septentrionalis</name>
    <dbReference type="NCBI Taxonomy" id="2952223"/>
    <lineage>
        <taxon>Bacteria</taxon>
        <taxon>Pseudomonadati</taxon>
        <taxon>Pseudomonadota</taxon>
        <taxon>Gammaproteobacteria</taxon>
        <taxon>Alteromonadales</taxon>
        <taxon>Shewanellaceae</taxon>
        <taxon>Shewanella</taxon>
    </lineage>
</organism>
<dbReference type="Proteomes" id="UP001155604">
    <property type="component" value="Unassembled WGS sequence"/>
</dbReference>
<evidence type="ECO:0000313" key="2">
    <source>
        <dbReference type="Proteomes" id="UP001155604"/>
    </source>
</evidence>
<evidence type="ECO:0000313" key="1">
    <source>
        <dbReference type="EMBL" id="MCT7943793.1"/>
    </source>
</evidence>
<gene>
    <name evidence="1" type="ORF">NE536_00185</name>
</gene>
<dbReference type="EMBL" id="JAMTCC010000001">
    <property type="protein sequence ID" value="MCT7943793.1"/>
    <property type="molecule type" value="Genomic_DNA"/>
</dbReference>
<dbReference type="AlphaFoldDB" id="A0A9X2WR32"/>
<name>A0A9X2WR32_9GAMM</name>
<protein>
    <submittedName>
        <fullName evidence="1">Uncharacterized protein</fullName>
    </submittedName>
</protein>
<keyword evidence="2" id="KW-1185">Reference proteome</keyword>
<proteinExistence type="predicted"/>
<dbReference type="RefSeq" id="WP_261271408.1">
    <property type="nucleotide sequence ID" value="NZ_JAMTCC010000001.1"/>
</dbReference>
<sequence>MGLRRVARALVLFMAISFQKVPRLQKLTENKVCSEQAGGEFYSWFSASWGQQKQRGPESFSGPCWYRKTSVNAQNSLG</sequence>